<dbReference type="SUPFAM" id="SSF51735">
    <property type="entry name" value="NAD(P)-binding Rossmann-fold domains"/>
    <property type="match status" value="1"/>
</dbReference>
<dbReference type="EMBL" id="JBHRXI010000010">
    <property type="protein sequence ID" value="MFC3614297.1"/>
    <property type="molecule type" value="Genomic_DNA"/>
</dbReference>
<accession>A0ABV7THC1</accession>
<dbReference type="SUPFAM" id="SSF52283">
    <property type="entry name" value="Formate/glycerate dehydrogenase catalytic domain-like"/>
    <property type="match status" value="1"/>
</dbReference>
<feature type="domain" description="D-isomer specific 2-hydroxyacid dehydrogenase NAD-binding" evidence="3">
    <location>
        <begin position="105"/>
        <end position="277"/>
    </location>
</feature>
<dbReference type="RefSeq" id="WP_386735498.1">
    <property type="nucleotide sequence ID" value="NZ_JBHRXI010000010.1"/>
</dbReference>
<evidence type="ECO:0000259" key="3">
    <source>
        <dbReference type="Pfam" id="PF02826"/>
    </source>
</evidence>
<dbReference type="Proteomes" id="UP001595629">
    <property type="component" value="Unassembled WGS sequence"/>
</dbReference>
<keyword evidence="1" id="KW-0560">Oxidoreductase</keyword>
<comment type="caution">
    <text evidence="4">The sequence shown here is derived from an EMBL/GenBank/DDBJ whole genome shotgun (WGS) entry which is preliminary data.</text>
</comment>
<keyword evidence="5" id="KW-1185">Reference proteome</keyword>
<gene>
    <name evidence="4" type="ORF">ACFORG_11040</name>
</gene>
<evidence type="ECO:0000313" key="5">
    <source>
        <dbReference type="Proteomes" id="UP001595629"/>
    </source>
</evidence>
<protein>
    <submittedName>
        <fullName evidence="4">2-hydroxyacid dehydrogenase</fullName>
    </submittedName>
</protein>
<organism evidence="4 5">
    <name type="scientific">Lutimaribacter marinistellae</name>
    <dbReference type="NCBI Taxonomy" id="1820329"/>
    <lineage>
        <taxon>Bacteria</taxon>
        <taxon>Pseudomonadati</taxon>
        <taxon>Pseudomonadota</taxon>
        <taxon>Alphaproteobacteria</taxon>
        <taxon>Rhodobacterales</taxon>
        <taxon>Roseobacteraceae</taxon>
        <taxon>Lutimaribacter</taxon>
    </lineage>
</organism>
<dbReference type="InterPro" id="IPR006140">
    <property type="entry name" value="D-isomer_DH_NAD-bd"/>
</dbReference>
<evidence type="ECO:0000313" key="4">
    <source>
        <dbReference type="EMBL" id="MFC3614297.1"/>
    </source>
</evidence>
<keyword evidence="2" id="KW-0520">NAD</keyword>
<dbReference type="PANTHER" id="PTHR43333:SF1">
    <property type="entry name" value="D-ISOMER SPECIFIC 2-HYDROXYACID DEHYDROGENASE NAD-BINDING DOMAIN-CONTAINING PROTEIN"/>
    <property type="match status" value="1"/>
</dbReference>
<evidence type="ECO:0000256" key="1">
    <source>
        <dbReference type="ARBA" id="ARBA00023002"/>
    </source>
</evidence>
<proteinExistence type="predicted"/>
<dbReference type="CDD" id="cd12164">
    <property type="entry name" value="GDH_like_2"/>
    <property type="match status" value="1"/>
</dbReference>
<evidence type="ECO:0000256" key="2">
    <source>
        <dbReference type="ARBA" id="ARBA00023027"/>
    </source>
</evidence>
<dbReference type="Gene3D" id="3.40.50.720">
    <property type="entry name" value="NAD(P)-binding Rossmann-like Domain"/>
    <property type="match status" value="2"/>
</dbReference>
<dbReference type="InterPro" id="IPR036291">
    <property type="entry name" value="NAD(P)-bd_dom_sf"/>
</dbReference>
<dbReference type="PANTHER" id="PTHR43333">
    <property type="entry name" value="2-HACID_DH_C DOMAIN-CONTAINING PROTEIN"/>
    <property type="match status" value="1"/>
</dbReference>
<dbReference type="Pfam" id="PF02826">
    <property type="entry name" value="2-Hacid_dh_C"/>
    <property type="match status" value="1"/>
</dbReference>
<name>A0ABV7THC1_9RHOB</name>
<sequence length="311" mass="33887">MALLIDIGHDGWMRNEDLAQKLKAFFPGADIRTREALGDPAEVTMVAVSRLSEDLPGLLPNLQLVQKLGAGVETIVAHPALPPHIRVTRLRPDAPAREIAEWFLAHILVRQRNLREYAKAQEERRWSPIEPAETPETTVGVLGLGTIGARSALLLRDLGYRVVGWSASPKSLEGVDCRHGQAALPDLLSECDHVCCILPSTPQTRDLFDAAMLARMKPGGTLLNAGRGDLIDEAALLAALAEGTPGHAVLDVTRTEPLPQDSPLWSDPNVTITPHVSGWHLGDALTDVAENYRRLVEGTPLLHEVDRTRGY</sequence>
<reference evidence="5" key="1">
    <citation type="journal article" date="2019" name="Int. J. Syst. Evol. Microbiol.">
        <title>The Global Catalogue of Microorganisms (GCM) 10K type strain sequencing project: providing services to taxonomists for standard genome sequencing and annotation.</title>
        <authorList>
            <consortium name="The Broad Institute Genomics Platform"/>
            <consortium name="The Broad Institute Genome Sequencing Center for Infectious Disease"/>
            <person name="Wu L."/>
            <person name="Ma J."/>
        </authorList>
    </citation>
    <scope>NUCLEOTIDE SEQUENCE [LARGE SCALE GENOMIC DNA]</scope>
    <source>
        <strain evidence="5">KCTC 42911</strain>
    </source>
</reference>